<name>A0ABT2PK61_9BURK</name>
<dbReference type="GO" id="GO:0016787">
    <property type="term" value="F:hydrolase activity"/>
    <property type="evidence" value="ECO:0007669"/>
    <property type="project" value="UniProtKB-KW"/>
</dbReference>
<gene>
    <name evidence="5" type="ORF">N0K08_08245</name>
</gene>
<dbReference type="PANTHER" id="PTHR42796">
    <property type="entry name" value="FUMARYLACETOACETATE HYDROLASE DOMAIN-CONTAINING PROTEIN 2A-RELATED"/>
    <property type="match status" value="1"/>
</dbReference>
<comment type="caution">
    <text evidence="5">The sequence shown here is derived from an EMBL/GenBank/DDBJ whole genome shotgun (WGS) entry which is preliminary data.</text>
</comment>
<evidence type="ECO:0000256" key="3">
    <source>
        <dbReference type="ARBA" id="ARBA00022723"/>
    </source>
</evidence>
<sequence length="287" mass="30623">MNNANFHLGRYLVNGQTVIGRRAGDCIDVVCENDDLPLVLGNPPSDFPAKRRLAAADVQLLAPLDPRARVFAIAINYHAHGAEAKAQPPKRPLMFYKAPSNFVGHGGRLNPNKQLTAKFDYEGEIAVVIGRSCKNATVDNALDFVAGICAFDDGSARDISKVALGQAGPTATYWPDWTANKGLDGGSALGPTIACGPDILAQLRARSLHITTRLNGEQVQHESMREMIFSTEQIIATLSSYMTLLPGDVIATGTPAGVGVARNRFLTTGDTLEIEVSGLDTLRVTVG</sequence>
<evidence type="ECO:0000313" key="5">
    <source>
        <dbReference type="EMBL" id="MCT9810620.1"/>
    </source>
</evidence>
<dbReference type="SUPFAM" id="SSF56529">
    <property type="entry name" value="FAH"/>
    <property type="match status" value="1"/>
</dbReference>
<dbReference type="Gene3D" id="3.90.850.10">
    <property type="entry name" value="Fumarylacetoacetase-like, C-terminal domain"/>
    <property type="match status" value="1"/>
</dbReference>
<dbReference type="RefSeq" id="WP_261499708.1">
    <property type="nucleotide sequence ID" value="NZ_JAODYH010000004.1"/>
</dbReference>
<evidence type="ECO:0000313" key="6">
    <source>
        <dbReference type="Proteomes" id="UP001525968"/>
    </source>
</evidence>
<evidence type="ECO:0000256" key="2">
    <source>
        <dbReference type="ARBA" id="ARBA00010211"/>
    </source>
</evidence>
<evidence type="ECO:0000259" key="4">
    <source>
        <dbReference type="Pfam" id="PF01557"/>
    </source>
</evidence>
<comment type="similarity">
    <text evidence="2">Belongs to the FAH family.</text>
</comment>
<reference evidence="5 6" key="1">
    <citation type="submission" date="2022-09" db="EMBL/GenBank/DDBJ databases">
        <title>Draft genome of isolate Be4.</title>
        <authorList>
            <person name="Sanchez-Castro I."/>
            <person name="Martinez-Rodriguez P."/>
            <person name="Descostes M."/>
            <person name="Merroun M."/>
        </authorList>
    </citation>
    <scope>NUCLEOTIDE SEQUENCE [LARGE SCALE GENOMIC DNA]</scope>
    <source>
        <strain evidence="5 6">Be4</strain>
    </source>
</reference>
<accession>A0ABT2PK61</accession>
<organism evidence="5 6">
    <name type="scientific">Acidovorax bellezanensis</name>
    <dbReference type="NCBI Taxonomy" id="2976702"/>
    <lineage>
        <taxon>Bacteria</taxon>
        <taxon>Pseudomonadati</taxon>
        <taxon>Pseudomonadota</taxon>
        <taxon>Betaproteobacteria</taxon>
        <taxon>Burkholderiales</taxon>
        <taxon>Comamonadaceae</taxon>
        <taxon>Acidovorax</taxon>
    </lineage>
</organism>
<dbReference type="PANTHER" id="PTHR42796:SF4">
    <property type="entry name" value="FUMARYLACETOACETATE HYDROLASE DOMAIN-CONTAINING PROTEIN 2A"/>
    <property type="match status" value="1"/>
</dbReference>
<dbReference type="EMBL" id="JAODYH010000004">
    <property type="protein sequence ID" value="MCT9810620.1"/>
    <property type="molecule type" value="Genomic_DNA"/>
</dbReference>
<protein>
    <submittedName>
        <fullName evidence="5">Fumarylacetoacetate hydrolase family protein</fullName>
    </submittedName>
</protein>
<keyword evidence="3" id="KW-0479">Metal-binding</keyword>
<feature type="domain" description="Fumarylacetoacetase-like C-terminal" evidence="4">
    <location>
        <begin position="70"/>
        <end position="286"/>
    </location>
</feature>
<dbReference type="Pfam" id="PF01557">
    <property type="entry name" value="FAA_hydrolase"/>
    <property type="match status" value="1"/>
</dbReference>
<keyword evidence="6" id="KW-1185">Reference proteome</keyword>
<comment type="cofactor">
    <cofactor evidence="1">
        <name>Mg(2+)</name>
        <dbReference type="ChEBI" id="CHEBI:18420"/>
    </cofactor>
</comment>
<dbReference type="InterPro" id="IPR011234">
    <property type="entry name" value="Fumarylacetoacetase-like_C"/>
</dbReference>
<evidence type="ECO:0000256" key="1">
    <source>
        <dbReference type="ARBA" id="ARBA00001946"/>
    </source>
</evidence>
<dbReference type="InterPro" id="IPR036663">
    <property type="entry name" value="Fumarylacetoacetase_C_sf"/>
</dbReference>
<keyword evidence="5" id="KW-0378">Hydrolase</keyword>
<dbReference type="InterPro" id="IPR051121">
    <property type="entry name" value="FAH"/>
</dbReference>
<dbReference type="Proteomes" id="UP001525968">
    <property type="component" value="Unassembled WGS sequence"/>
</dbReference>
<proteinExistence type="inferred from homology"/>